<gene>
    <name evidence="1" type="ORF">PCL1606_26330</name>
</gene>
<dbReference type="Proteomes" id="UP000032748">
    <property type="component" value="Chromosome"/>
</dbReference>
<reference evidence="1 2" key="1">
    <citation type="journal article" date="2015" name="Mol. Plant Microbe Interact.">
        <title>Comparative Genomic Analysis of Pseudomonas chlororaphis PCL1606 Reveals New Insight into Antifungal Compounds Involved in Biocontrol.</title>
        <authorList>
            <person name="Calderon C.E."/>
            <person name="Ramos C."/>
            <person name="de Vicente A."/>
            <person name="Cazorla F.M."/>
        </authorList>
    </citation>
    <scope>NUCLEOTIDE SEQUENCE [LARGE SCALE GENOMIC DNA]</scope>
    <source>
        <strain evidence="1 2">PCL1606</strain>
    </source>
</reference>
<dbReference type="KEGG" id="pcz:PCL1606_26330"/>
<dbReference type="RefSeq" id="WP_044463526.1">
    <property type="nucleotide sequence ID" value="NZ_CP011110.1"/>
</dbReference>
<dbReference type="PATRIC" id="fig|587753.10.peg.2625"/>
<evidence type="ECO:0000313" key="1">
    <source>
        <dbReference type="EMBL" id="AKA24084.1"/>
    </source>
</evidence>
<accession>A0A0D5XZD5</accession>
<protein>
    <submittedName>
        <fullName evidence="1">Uncharacterized protein</fullName>
    </submittedName>
</protein>
<sequence length="96" mass="10466">MSITVTNGSSGIVKVAISTWSKDGNDDFWPLDPGKGDTWGRNDPRGYLMSVQNRANTSEYYVTFNSLIVVEDNLVKDRGQTLSPLASVGQRNVANA</sequence>
<dbReference type="AlphaFoldDB" id="A0A0D5XZD5"/>
<organism evidence="1 2">
    <name type="scientific">Pseudomonas chlororaphis</name>
    <dbReference type="NCBI Taxonomy" id="587753"/>
    <lineage>
        <taxon>Bacteria</taxon>
        <taxon>Pseudomonadati</taxon>
        <taxon>Pseudomonadota</taxon>
        <taxon>Gammaproteobacteria</taxon>
        <taxon>Pseudomonadales</taxon>
        <taxon>Pseudomonadaceae</taxon>
        <taxon>Pseudomonas</taxon>
    </lineage>
</organism>
<name>A0A0D5XZD5_9PSED</name>
<dbReference type="EMBL" id="CP011110">
    <property type="protein sequence ID" value="AKA24084.1"/>
    <property type="molecule type" value="Genomic_DNA"/>
</dbReference>
<proteinExistence type="predicted"/>
<dbReference type="OrthoDB" id="6459779at2"/>
<evidence type="ECO:0000313" key="2">
    <source>
        <dbReference type="Proteomes" id="UP000032748"/>
    </source>
</evidence>